<evidence type="ECO:0000313" key="4">
    <source>
        <dbReference type="Proteomes" id="UP000746471"/>
    </source>
</evidence>
<accession>A0ABS5PMS6</accession>
<protein>
    <recommendedName>
        <fullName evidence="2">ABC-type glycine betaine transport system substrate-binding domain-containing protein</fullName>
    </recommendedName>
</protein>
<evidence type="ECO:0000256" key="1">
    <source>
        <dbReference type="SAM" id="SignalP"/>
    </source>
</evidence>
<keyword evidence="4" id="KW-1185">Reference proteome</keyword>
<name>A0ABS5PMS6_9FIRM</name>
<dbReference type="PROSITE" id="PS51257">
    <property type="entry name" value="PROKAR_LIPOPROTEIN"/>
    <property type="match status" value="1"/>
</dbReference>
<feature type="domain" description="ABC-type glycine betaine transport system substrate-binding" evidence="2">
    <location>
        <begin position="31"/>
        <end position="295"/>
    </location>
</feature>
<feature type="signal peptide" evidence="1">
    <location>
        <begin position="1"/>
        <end position="23"/>
    </location>
</feature>
<evidence type="ECO:0000313" key="3">
    <source>
        <dbReference type="EMBL" id="MBS7526368.1"/>
    </source>
</evidence>
<dbReference type="Pfam" id="PF04069">
    <property type="entry name" value="OpuAC"/>
    <property type="match status" value="1"/>
</dbReference>
<proteinExistence type="predicted"/>
<dbReference type="Proteomes" id="UP000746471">
    <property type="component" value="Unassembled WGS sequence"/>
</dbReference>
<reference evidence="3 4" key="1">
    <citation type="submission" date="2021-05" db="EMBL/GenBank/DDBJ databases">
        <title>Fusibacter ferrireducens sp. nov., an anaerobic, sulfur- and Fe-reducing bacterium isolated from the mangrove sediment.</title>
        <authorList>
            <person name="Qiu D."/>
        </authorList>
    </citation>
    <scope>NUCLEOTIDE SEQUENCE [LARGE SCALE GENOMIC DNA]</scope>
    <source>
        <strain evidence="3 4">DSM 12116</strain>
    </source>
</reference>
<keyword evidence="1" id="KW-0732">Signal</keyword>
<dbReference type="RefSeq" id="WP_213236214.1">
    <property type="nucleotide sequence ID" value="NZ_JAHBCL010000009.1"/>
</dbReference>
<sequence>MKKKLRKSMVLLLVMSLMVLALGGCSQKEAKTLNIAAQNINEVVILANMAKLLVEDQTDYETTINTEFNGSSVLHQAMTQGEIDLYPTWTGTQLTGILRYEGENMSQRDTYEYVKKGFEDQFNMTWSEPFGFNNTYVFVVTEETAEEYGLETSSQLAPYAPEWILAGDENFDTRPDAYPGWSAAYGIEFDEVLPMQYGLVYRAVDAGEVDVAVAYATDSRIQEMNLKILEDDKEFFPDYSGAYVLSENVVNNFPEVIDIVNQLGGLIDNEQMVALNYRYDNGEDPAVIAKDFLQEHNLIKSE</sequence>
<evidence type="ECO:0000259" key="2">
    <source>
        <dbReference type="Pfam" id="PF04069"/>
    </source>
</evidence>
<organism evidence="3 4">
    <name type="scientific">Fusibacter paucivorans</name>
    <dbReference type="NCBI Taxonomy" id="76009"/>
    <lineage>
        <taxon>Bacteria</taxon>
        <taxon>Bacillati</taxon>
        <taxon>Bacillota</taxon>
        <taxon>Clostridia</taxon>
        <taxon>Eubacteriales</taxon>
        <taxon>Eubacteriales Family XII. Incertae Sedis</taxon>
        <taxon>Fusibacter</taxon>
    </lineage>
</organism>
<feature type="chain" id="PRO_5046194177" description="ABC-type glycine betaine transport system substrate-binding domain-containing protein" evidence="1">
    <location>
        <begin position="24"/>
        <end position="302"/>
    </location>
</feature>
<dbReference type="SUPFAM" id="SSF53850">
    <property type="entry name" value="Periplasmic binding protein-like II"/>
    <property type="match status" value="1"/>
</dbReference>
<gene>
    <name evidence="3" type="ORF">KHM83_06740</name>
</gene>
<dbReference type="Gene3D" id="3.40.190.10">
    <property type="entry name" value="Periplasmic binding protein-like II"/>
    <property type="match status" value="1"/>
</dbReference>
<dbReference type="InterPro" id="IPR007210">
    <property type="entry name" value="ABC_Gly_betaine_transp_sub-bd"/>
</dbReference>
<comment type="caution">
    <text evidence="3">The sequence shown here is derived from an EMBL/GenBank/DDBJ whole genome shotgun (WGS) entry which is preliminary data.</text>
</comment>
<dbReference type="Gene3D" id="3.40.190.120">
    <property type="entry name" value="Osmoprotection protein (prox), domain 2"/>
    <property type="match status" value="1"/>
</dbReference>
<dbReference type="EMBL" id="JAHBCL010000009">
    <property type="protein sequence ID" value="MBS7526368.1"/>
    <property type="molecule type" value="Genomic_DNA"/>
</dbReference>